<dbReference type="Gene3D" id="1.10.3210.10">
    <property type="entry name" value="Hypothetical protein af1432"/>
    <property type="match status" value="1"/>
</dbReference>
<name>A0A1I6M8S6_9EURY</name>
<dbReference type="Proteomes" id="UP000199062">
    <property type="component" value="Unassembled WGS sequence"/>
</dbReference>
<dbReference type="PANTHER" id="PTHR46246:SF1">
    <property type="entry name" value="GUANOSINE-3',5'-BIS(DIPHOSPHATE) 3'-PYROPHOSPHOHYDROLASE MESH1"/>
    <property type="match status" value="1"/>
</dbReference>
<proteinExistence type="predicted"/>
<keyword evidence="1" id="KW-0418">Kinase</keyword>
<keyword evidence="1" id="KW-0808">Transferase</keyword>
<dbReference type="RefSeq" id="WP_089819072.1">
    <property type="nucleotide sequence ID" value="NZ_FOZK01000005.1"/>
</dbReference>
<accession>A0A1I6M8S6</accession>
<dbReference type="PANTHER" id="PTHR46246">
    <property type="entry name" value="GUANOSINE-3',5'-BIS(DIPHOSPHATE) 3'-PYROPHOSPHOHYDROLASE MESH1"/>
    <property type="match status" value="1"/>
</dbReference>
<reference evidence="1 2" key="1">
    <citation type="submission" date="2016-10" db="EMBL/GenBank/DDBJ databases">
        <authorList>
            <person name="de Groot N.N."/>
        </authorList>
    </citation>
    <scope>NUCLEOTIDE SEQUENCE [LARGE SCALE GENOMIC DNA]</scope>
    <source>
        <strain evidence="1 2">CGMCC 1.10457</strain>
    </source>
</reference>
<sequence length="180" mass="21001">MRDGREDEEIERAIIYLVHSFEASGENQKPVIFHSIRVGMGLYNRGYEKHIVIAGLLHDLIEDTDVEKDEIASNFGREVSDIVEATSFDREIQDYPDRYHDTLDRCFQKGREPVIVKAADILDNSNYYHLADSEELRKNLMEKMAFFIDNSGSYIGDERLHQELHDRYSNVKERIDRGNC</sequence>
<dbReference type="Pfam" id="PF13328">
    <property type="entry name" value="HD_4"/>
    <property type="match status" value="1"/>
</dbReference>
<protein>
    <submittedName>
        <fullName evidence="1">GTP pyrophosphokinase</fullName>
    </submittedName>
</protein>
<dbReference type="GO" id="GO:0008893">
    <property type="term" value="F:guanosine-3',5'-bis(diphosphate) 3'-diphosphatase activity"/>
    <property type="evidence" value="ECO:0007669"/>
    <property type="project" value="TreeGrafter"/>
</dbReference>
<keyword evidence="2" id="KW-1185">Reference proteome</keyword>
<dbReference type="SUPFAM" id="SSF109604">
    <property type="entry name" value="HD-domain/PDEase-like"/>
    <property type="match status" value="1"/>
</dbReference>
<dbReference type="OrthoDB" id="120252at2157"/>
<evidence type="ECO:0000313" key="2">
    <source>
        <dbReference type="Proteomes" id="UP000199062"/>
    </source>
</evidence>
<dbReference type="AlphaFoldDB" id="A0A1I6M8S6"/>
<dbReference type="GO" id="GO:0016301">
    <property type="term" value="F:kinase activity"/>
    <property type="evidence" value="ECO:0007669"/>
    <property type="project" value="UniProtKB-KW"/>
</dbReference>
<evidence type="ECO:0000313" key="1">
    <source>
        <dbReference type="EMBL" id="SFS12114.1"/>
    </source>
</evidence>
<dbReference type="EMBL" id="FOZK01000005">
    <property type="protein sequence ID" value="SFS12114.1"/>
    <property type="molecule type" value="Genomic_DNA"/>
</dbReference>
<gene>
    <name evidence="1" type="ORF">SAMN05216559_4017</name>
</gene>
<dbReference type="STRING" id="767519.SAMN05216559_4017"/>
<dbReference type="InterPro" id="IPR052194">
    <property type="entry name" value="MESH1"/>
</dbReference>
<organism evidence="1 2">
    <name type="scientific">Halomicrobium zhouii</name>
    <dbReference type="NCBI Taxonomy" id="767519"/>
    <lineage>
        <taxon>Archaea</taxon>
        <taxon>Methanobacteriati</taxon>
        <taxon>Methanobacteriota</taxon>
        <taxon>Stenosarchaea group</taxon>
        <taxon>Halobacteria</taxon>
        <taxon>Halobacteriales</taxon>
        <taxon>Haloarculaceae</taxon>
        <taxon>Halomicrobium</taxon>
    </lineage>
</organism>